<keyword evidence="3" id="KW-0963">Cytoplasm</keyword>
<evidence type="ECO:0000259" key="12">
    <source>
        <dbReference type="Pfam" id="PF17045"/>
    </source>
</evidence>
<dbReference type="Pfam" id="PF17045">
    <property type="entry name" value="CEP63"/>
    <property type="match status" value="1"/>
</dbReference>
<feature type="compositionally biased region" description="Basic and acidic residues" evidence="11">
    <location>
        <begin position="124"/>
        <end position="141"/>
    </location>
</feature>
<feature type="region of interest" description="Disordered" evidence="11">
    <location>
        <begin position="124"/>
        <end position="145"/>
    </location>
</feature>
<feature type="region of interest" description="Disordered" evidence="11">
    <location>
        <begin position="563"/>
        <end position="595"/>
    </location>
</feature>
<dbReference type="InterPro" id="IPR057656">
    <property type="entry name" value="CEP63/Deup1_CC"/>
</dbReference>
<feature type="compositionally biased region" description="Basic and acidic residues" evidence="11">
    <location>
        <begin position="569"/>
        <end position="593"/>
    </location>
</feature>
<feature type="coiled-coil region" evidence="10">
    <location>
        <begin position="241"/>
        <end position="411"/>
    </location>
</feature>
<evidence type="ECO:0000313" key="15">
    <source>
        <dbReference type="Proteomes" id="UP000566440"/>
    </source>
</evidence>
<keyword evidence="5" id="KW-0227">DNA damage</keyword>
<keyword evidence="7 10" id="KW-0175">Coiled coil</keyword>
<organism evidence="14 15">
    <name type="scientific">Galbula dea</name>
    <dbReference type="NCBI Taxonomy" id="1109041"/>
    <lineage>
        <taxon>Eukaryota</taxon>
        <taxon>Metazoa</taxon>
        <taxon>Chordata</taxon>
        <taxon>Craniata</taxon>
        <taxon>Vertebrata</taxon>
        <taxon>Euteleostomi</taxon>
        <taxon>Archelosauria</taxon>
        <taxon>Archosauria</taxon>
        <taxon>Dinosauria</taxon>
        <taxon>Saurischia</taxon>
        <taxon>Theropoda</taxon>
        <taxon>Coelurosauria</taxon>
        <taxon>Aves</taxon>
        <taxon>Neognathae</taxon>
        <taxon>Neoaves</taxon>
        <taxon>Telluraves</taxon>
        <taxon>Coraciimorphae</taxon>
        <taxon>Piciformes</taxon>
        <taxon>Galbulidae</taxon>
        <taxon>Galbula</taxon>
    </lineage>
</organism>
<feature type="non-terminal residue" evidence="14">
    <location>
        <position position="1"/>
    </location>
</feature>
<comment type="caution">
    <text evidence="14">The sequence shown here is derived from an EMBL/GenBank/DDBJ whole genome shotgun (WGS) entry which is preliminary data.</text>
</comment>
<evidence type="ECO:0000256" key="6">
    <source>
        <dbReference type="ARBA" id="ARBA00022776"/>
    </source>
</evidence>
<evidence type="ECO:0000256" key="3">
    <source>
        <dbReference type="ARBA" id="ARBA00022490"/>
    </source>
</evidence>
<evidence type="ECO:0000313" key="14">
    <source>
        <dbReference type="EMBL" id="NXI36513.1"/>
    </source>
</evidence>
<dbReference type="InterPro" id="IPR031470">
    <property type="entry name" value="CEP63/Deup1_N"/>
</dbReference>
<feature type="non-terminal residue" evidence="14">
    <location>
        <position position="718"/>
    </location>
</feature>
<evidence type="ECO:0000259" key="13">
    <source>
        <dbReference type="Pfam" id="PF25771"/>
    </source>
</evidence>
<gene>
    <name evidence="14" type="primary">Cep63</name>
    <name evidence="14" type="ORF">GALDEA_R03393</name>
</gene>
<evidence type="ECO:0000256" key="9">
    <source>
        <dbReference type="ARBA" id="ARBA00023306"/>
    </source>
</evidence>
<dbReference type="GO" id="GO:0005814">
    <property type="term" value="C:centriole"/>
    <property type="evidence" value="ECO:0007669"/>
    <property type="project" value="UniProtKB-SubCell"/>
</dbReference>
<evidence type="ECO:0000256" key="5">
    <source>
        <dbReference type="ARBA" id="ARBA00022763"/>
    </source>
</evidence>
<dbReference type="Pfam" id="PF25771">
    <property type="entry name" value="CC_CEP152-bind"/>
    <property type="match status" value="1"/>
</dbReference>
<proteinExistence type="inferred from homology"/>
<keyword evidence="9" id="KW-0131">Cell cycle</keyword>
<evidence type="ECO:0000256" key="8">
    <source>
        <dbReference type="ARBA" id="ARBA00023212"/>
    </source>
</evidence>
<dbReference type="PANTHER" id="PTHR18875:SF7">
    <property type="entry name" value="CENTROSOMAL PROTEIN OF 63 KDA"/>
    <property type="match status" value="1"/>
</dbReference>
<dbReference type="AlphaFoldDB" id="A0A7K9SLN8"/>
<keyword evidence="6" id="KW-0498">Mitosis</keyword>
<evidence type="ECO:0000256" key="4">
    <source>
        <dbReference type="ARBA" id="ARBA00022618"/>
    </source>
</evidence>
<evidence type="ECO:0000256" key="10">
    <source>
        <dbReference type="SAM" id="Coils"/>
    </source>
</evidence>
<reference evidence="14 15" key="1">
    <citation type="submission" date="2019-09" db="EMBL/GenBank/DDBJ databases">
        <title>Bird 10,000 Genomes (B10K) Project - Family phase.</title>
        <authorList>
            <person name="Zhang G."/>
        </authorList>
    </citation>
    <scope>NUCLEOTIDE SEQUENCE [LARGE SCALE GENOMIC DNA]</scope>
    <source>
        <strain evidence="14">B10K-DU-001-62</strain>
        <tissue evidence="14">Muscle</tissue>
    </source>
</reference>
<keyword evidence="4" id="KW-0132">Cell division</keyword>
<dbReference type="GO" id="GO:0051301">
    <property type="term" value="P:cell division"/>
    <property type="evidence" value="ECO:0007669"/>
    <property type="project" value="UniProtKB-KW"/>
</dbReference>
<evidence type="ECO:0000256" key="11">
    <source>
        <dbReference type="SAM" id="MobiDB-lite"/>
    </source>
</evidence>
<evidence type="ECO:0000256" key="2">
    <source>
        <dbReference type="ARBA" id="ARBA00007181"/>
    </source>
</evidence>
<protein>
    <submittedName>
        <fullName evidence="14">CEP63 protein</fullName>
    </submittedName>
</protein>
<keyword evidence="15" id="KW-1185">Reference proteome</keyword>
<comment type="subcellular location">
    <subcellularLocation>
        <location evidence="1">Cytoplasm</location>
        <location evidence="1">Cytoskeleton</location>
        <location evidence="1">Microtubule organizing center</location>
        <location evidence="1">Centrosome</location>
        <location evidence="1">Centriole</location>
    </subcellularLocation>
</comment>
<feature type="domain" description="CEP63/Deup1 N-terminal" evidence="12">
    <location>
        <begin position="24"/>
        <end position="287"/>
    </location>
</feature>
<dbReference type="GO" id="GO:0006974">
    <property type="term" value="P:DNA damage response"/>
    <property type="evidence" value="ECO:0007669"/>
    <property type="project" value="UniProtKB-KW"/>
</dbReference>
<feature type="region of interest" description="Disordered" evidence="11">
    <location>
        <begin position="1"/>
        <end position="20"/>
    </location>
</feature>
<dbReference type="GO" id="GO:0007099">
    <property type="term" value="P:centriole replication"/>
    <property type="evidence" value="ECO:0007669"/>
    <property type="project" value="TreeGrafter"/>
</dbReference>
<evidence type="ECO:0000256" key="7">
    <source>
        <dbReference type="ARBA" id="ARBA00023054"/>
    </source>
</evidence>
<dbReference type="GO" id="GO:0098535">
    <property type="term" value="P:de novo centriole assembly involved in multi-ciliated epithelial cell differentiation"/>
    <property type="evidence" value="ECO:0007669"/>
    <property type="project" value="TreeGrafter"/>
</dbReference>
<name>A0A7K9SLN8_9PICI</name>
<feature type="domain" description="CEP63/Deup1 CEP152 binding coiled coil" evidence="13">
    <location>
        <begin position="679"/>
        <end position="714"/>
    </location>
</feature>
<dbReference type="Proteomes" id="UP000566440">
    <property type="component" value="Unassembled WGS sequence"/>
</dbReference>
<evidence type="ECO:0000256" key="1">
    <source>
        <dbReference type="ARBA" id="ARBA00004114"/>
    </source>
</evidence>
<dbReference type="OrthoDB" id="10007333at2759"/>
<comment type="similarity">
    <text evidence="2">Belongs to the CEP63 family.</text>
</comment>
<feature type="coiled-coil region" evidence="10">
    <location>
        <begin position="505"/>
        <end position="539"/>
    </location>
</feature>
<dbReference type="PANTHER" id="PTHR18875">
    <property type="entry name" value="SARCOMA ANTIGEN NY-SAR-24/CYTOSKELETAL PROTEIN SOJO"/>
    <property type="match status" value="1"/>
</dbReference>
<keyword evidence="8" id="KW-0206">Cytoskeleton</keyword>
<dbReference type="EMBL" id="VWZX01001709">
    <property type="protein sequence ID" value="NXI36513.1"/>
    <property type="molecule type" value="Genomic_DNA"/>
</dbReference>
<accession>A0A7K9SLN8</accession>
<sequence length="718" mass="82827">METLLEGMERNRQGSFSPHSSGFLTSCEAELQELMKQIDIMVAHKKSEWEGQTQALEAHLRLREQELSSARAALQEKDKEVGRLRHQVEEMEKARQEMVREYEQQLKKFQEELSRLRRSYEKLQKKKLREGGGESNKRQGEDQFEMSQLTRKLEEFRQKSLAWEQQRLRYQQQVASLEEQRKALAEQSESAQTQLANWKQILESVELANRSEIQHLSSNLERANDSVCASELEVERLSMRVDNLTETNQVILEDQRRLQEELRQSKTMLEVLQDEKMELRATLKAQEDFIDSSKLHQEQLQKELARVTETLERKELLIRALEERLQEKQLSSPGLEHILLQLNIAEKKEQHLQSEVTHLENSLLSSNARCVKLSEELDKNIKELQSMEEHHTKSKAEIKKLKEELSQAEQIHSSELQGMKREISRLTQELHQRDITIASASGSTLDLEQRLRTEIEGADRKAVEHKVTLVQLETLMLENHHLSEMLEKAGCGMLEGRDVTSRALSEECAVELNKLKAENQQLQKDLAEAKAKLELTHQVCQDQPKGTAQHLQDKEPVIRDGQYRTSQEAQHKHHEEAEGVCRKPEETIQHHQGEPQTWEAAEIRTVTPETVELPTQSSRKNCMEPLALDASLGTDSSLHVLDGHKDFADEASKQSVSGHHRESMILCPLPTDSVDSIAARYLAEEEPRSQHVVECINGHFEEMKKDSAKLVRQFGHQE</sequence>